<evidence type="ECO:0000313" key="3">
    <source>
        <dbReference type="EMBL" id="KIW00712.1"/>
    </source>
</evidence>
<feature type="compositionally biased region" description="Basic residues" evidence="1">
    <location>
        <begin position="9"/>
        <end position="19"/>
    </location>
</feature>
<feature type="compositionally biased region" description="Basic and acidic residues" evidence="1">
    <location>
        <begin position="47"/>
        <end position="62"/>
    </location>
</feature>
<sequence length="136" mass="15198">MAKGLRASVNKRNKSKLRSRVFGPVEDARTERLSAKLLELAQQPKPVRSEMEVDGSEGKEESTSATSESKAAAGDEEDMDIDASTAPKIKPAHSSSSKDAKKGRRKVEKRRHRKEKNNITFKKVKPRRTKDRIGRA</sequence>
<dbReference type="Proteomes" id="UP000053259">
    <property type="component" value="Unassembled WGS sequence"/>
</dbReference>
<dbReference type="InParanoid" id="A0A0D1YIM0"/>
<dbReference type="Pfam" id="PF10338">
    <property type="entry name" value="YBL028C_N"/>
    <property type="match status" value="1"/>
</dbReference>
<feature type="region of interest" description="Disordered" evidence="1">
    <location>
        <begin position="1"/>
        <end position="136"/>
    </location>
</feature>
<feature type="compositionally biased region" description="Basic residues" evidence="1">
    <location>
        <begin position="101"/>
        <end position="115"/>
    </location>
</feature>
<proteinExistence type="predicted"/>
<dbReference type="GO" id="GO:0030687">
    <property type="term" value="C:preribosome, large subunit precursor"/>
    <property type="evidence" value="ECO:0007669"/>
    <property type="project" value="TreeGrafter"/>
</dbReference>
<gene>
    <name evidence="3" type="ORF">PV09_07697</name>
</gene>
<dbReference type="RefSeq" id="XP_016210581.1">
    <property type="nucleotide sequence ID" value="XM_016361502.1"/>
</dbReference>
<reference evidence="3 4" key="1">
    <citation type="submission" date="2015-01" db="EMBL/GenBank/DDBJ databases">
        <title>The Genome Sequence of Ochroconis gallopava CBS43764.</title>
        <authorList>
            <consortium name="The Broad Institute Genomics Platform"/>
            <person name="Cuomo C."/>
            <person name="de Hoog S."/>
            <person name="Gorbushina A."/>
            <person name="Stielow B."/>
            <person name="Teixiera M."/>
            <person name="Abouelleil A."/>
            <person name="Chapman S.B."/>
            <person name="Priest M."/>
            <person name="Young S.K."/>
            <person name="Wortman J."/>
            <person name="Nusbaum C."/>
            <person name="Birren B."/>
        </authorList>
    </citation>
    <scope>NUCLEOTIDE SEQUENCE [LARGE SCALE GENOMIC DNA]</scope>
    <source>
        <strain evidence="3 4">CBS 43764</strain>
    </source>
</reference>
<feature type="domain" description="DUF2423" evidence="2">
    <location>
        <begin position="1"/>
        <end position="44"/>
    </location>
</feature>
<dbReference type="HOGENOM" id="CLU_149452_0_0_1"/>
<organism evidence="3 4">
    <name type="scientific">Verruconis gallopava</name>
    <dbReference type="NCBI Taxonomy" id="253628"/>
    <lineage>
        <taxon>Eukaryota</taxon>
        <taxon>Fungi</taxon>
        <taxon>Dikarya</taxon>
        <taxon>Ascomycota</taxon>
        <taxon>Pezizomycotina</taxon>
        <taxon>Dothideomycetes</taxon>
        <taxon>Pleosporomycetidae</taxon>
        <taxon>Venturiales</taxon>
        <taxon>Sympoventuriaceae</taxon>
        <taxon>Verruconis</taxon>
    </lineage>
</organism>
<dbReference type="PANTHER" id="PTHR28219:SF1">
    <property type="entry name" value="UPF0642 PROTEIN YBL028C"/>
    <property type="match status" value="1"/>
</dbReference>
<evidence type="ECO:0000256" key="1">
    <source>
        <dbReference type="SAM" id="MobiDB-lite"/>
    </source>
</evidence>
<dbReference type="AlphaFoldDB" id="A0A0D1YIM0"/>
<dbReference type="GeneID" id="27315670"/>
<name>A0A0D1YIM0_9PEZI</name>
<protein>
    <recommendedName>
        <fullName evidence="2">DUF2423 domain-containing protein</fullName>
    </recommendedName>
</protein>
<dbReference type="OrthoDB" id="4087970at2759"/>
<keyword evidence="4" id="KW-1185">Reference proteome</keyword>
<dbReference type="InterPro" id="IPR019434">
    <property type="entry name" value="DUF2423"/>
</dbReference>
<dbReference type="PANTHER" id="PTHR28219">
    <property type="entry name" value="UPF0642 PROTEIN YBL028C"/>
    <property type="match status" value="1"/>
</dbReference>
<evidence type="ECO:0000313" key="4">
    <source>
        <dbReference type="Proteomes" id="UP000053259"/>
    </source>
</evidence>
<dbReference type="VEuPathDB" id="FungiDB:PV09_07697"/>
<evidence type="ECO:0000259" key="2">
    <source>
        <dbReference type="Pfam" id="PF10338"/>
    </source>
</evidence>
<dbReference type="EMBL" id="KN847560">
    <property type="protein sequence ID" value="KIW00712.1"/>
    <property type="molecule type" value="Genomic_DNA"/>
</dbReference>
<feature type="compositionally biased region" description="Low complexity" evidence="1">
    <location>
        <begin position="63"/>
        <end position="72"/>
    </location>
</feature>
<accession>A0A0D1YIM0</accession>